<feature type="binding site" evidence="5">
    <location>
        <position position="73"/>
    </location>
    <ligand>
        <name>S-adenosyl-L-methionine</name>
        <dbReference type="ChEBI" id="CHEBI:59789"/>
    </ligand>
</feature>
<keyword evidence="7" id="KW-1185">Reference proteome</keyword>
<keyword evidence="3 5" id="KW-0949">S-adenosyl-L-methionine</keyword>
<dbReference type="HAMAP" id="MF_00658">
    <property type="entry name" value="23SrRNA_methyltr_H"/>
    <property type="match status" value="1"/>
</dbReference>
<keyword evidence="1 5" id="KW-0489">Methyltransferase</keyword>
<dbReference type="EC" id="2.1.1.177" evidence="5"/>
<keyword evidence="2 5" id="KW-0808">Transferase</keyword>
<evidence type="ECO:0000256" key="4">
    <source>
        <dbReference type="ARBA" id="ARBA00038303"/>
    </source>
</evidence>
<evidence type="ECO:0000256" key="3">
    <source>
        <dbReference type="ARBA" id="ARBA00022691"/>
    </source>
</evidence>
<protein>
    <recommendedName>
        <fullName evidence="5">Ribosomal RNA large subunit methyltransferase H</fullName>
        <ecNumber evidence="5">2.1.1.177</ecNumber>
    </recommendedName>
    <alternativeName>
        <fullName evidence="5">23S rRNA (pseudouridine1915-N3)-methyltransferase</fullName>
    </alternativeName>
    <alternativeName>
        <fullName evidence="5">23S rRNA m3Psi1915 methyltransferase</fullName>
    </alternativeName>
    <alternativeName>
        <fullName evidence="5">rRNA (pseudouridine-N3-)-methyltransferase RlmH</fullName>
    </alternativeName>
</protein>
<proteinExistence type="inferred from homology"/>
<evidence type="ECO:0000256" key="1">
    <source>
        <dbReference type="ARBA" id="ARBA00022603"/>
    </source>
</evidence>
<organism evidence="6 7">
    <name type="scientific">Arachidicoccus soli</name>
    <dbReference type="NCBI Taxonomy" id="2341117"/>
    <lineage>
        <taxon>Bacteria</taxon>
        <taxon>Pseudomonadati</taxon>
        <taxon>Bacteroidota</taxon>
        <taxon>Chitinophagia</taxon>
        <taxon>Chitinophagales</taxon>
        <taxon>Chitinophagaceae</taxon>
        <taxon>Arachidicoccus</taxon>
    </lineage>
</organism>
<evidence type="ECO:0000256" key="5">
    <source>
        <dbReference type="HAMAP-Rule" id="MF_00658"/>
    </source>
</evidence>
<dbReference type="PANTHER" id="PTHR33603:SF1">
    <property type="entry name" value="RIBOSOMAL RNA LARGE SUBUNIT METHYLTRANSFERASE H"/>
    <property type="match status" value="1"/>
</dbReference>
<dbReference type="RefSeq" id="WP_119985671.1">
    <property type="nucleotide sequence ID" value="NZ_CP032489.1"/>
</dbReference>
<accession>A0A386HMW1</accession>
<dbReference type="Pfam" id="PF02590">
    <property type="entry name" value="SPOUT_MTase"/>
    <property type="match status" value="1"/>
</dbReference>
<comment type="catalytic activity">
    <reaction evidence="5">
        <text>pseudouridine(1915) in 23S rRNA + S-adenosyl-L-methionine = N(3)-methylpseudouridine(1915) in 23S rRNA + S-adenosyl-L-homocysteine + H(+)</text>
        <dbReference type="Rhea" id="RHEA:42752"/>
        <dbReference type="Rhea" id="RHEA-COMP:10221"/>
        <dbReference type="Rhea" id="RHEA-COMP:10222"/>
        <dbReference type="ChEBI" id="CHEBI:15378"/>
        <dbReference type="ChEBI" id="CHEBI:57856"/>
        <dbReference type="ChEBI" id="CHEBI:59789"/>
        <dbReference type="ChEBI" id="CHEBI:65314"/>
        <dbReference type="ChEBI" id="CHEBI:74486"/>
        <dbReference type="EC" id="2.1.1.177"/>
    </reaction>
</comment>
<comment type="subunit">
    <text evidence="5">Homodimer.</text>
</comment>
<comment type="function">
    <text evidence="5">Specifically methylates the pseudouridine at position 1915 (m3Psi1915) in 23S rRNA.</text>
</comment>
<feature type="binding site" evidence="5">
    <location>
        <begin position="124"/>
        <end position="129"/>
    </location>
    <ligand>
        <name>S-adenosyl-L-methionine</name>
        <dbReference type="ChEBI" id="CHEBI:59789"/>
    </ligand>
</feature>
<dbReference type="GO" id="GO:0005737">
    <property type="term" value="C:cytoplasm"/>
    <property type="evidence" value="ECO:0007669"/>
    <property type="project" value="UniProtKB-SubCell"/>
</dbReference>
<dbReference type="CDD" id="cd18081">
    <property type="entry name" value="RlmH-like"/>
    <property type="match status" value="1"/>
</dbReference>
<dbReference type="OrthoDB" id="9806643at2"/>
<dbReference type="Gene3D" id="3.40.1280.10">
    <property type="match status" value="1"/>
</dbReference>
<keyword evidence="5" id="KW-0698">rRNA processing</keyword>
<evidence type="ECO:0000313" key="7">
    <source>
        <dbReference type="Proteomes" id="UP000266118"/>
    </source>
</evidence>
<comment type="similarity">
    <text evidence="4 5">Belongs to the RNA methyltransferase RlmH family.</text>
</comment>
<comment type="subcellular location">
    <subcellularLocation>
        <location evidence="5">Cytoplasm</location>
    </subcellularLocation>
</comment>
<reference evidence="6 7" key="1">
    <citation type="submission" date="2018-09" db="EMBL/GenBank/DDBJ databases">
        <title>Arachidicoccus sp. nov., a bacterium isolated from soil.</title>
        <authorList>
            <person name="Weon H.-Y."/>
            <person name="Kwon S.-W."/>
            <person name="Lee S.A."/>
        </authorList>
    </citation>
    <scope>NUCLEOTIDE SEQUENCE [LARGE SCALE GENOMIC DNA]</scope>
    <source>
        <strain evidence="6 7">KIS59-12</strain>
    </source>
</reference>
<feature type="binding site" evidence="5">
    <location>
        <position position="105"/>
    </location>
    <ligand>
        <name>S-adenosyl-L-methionine</name>
        <dbReference type="ChEBI" id="CHEBI:59789"/>
    </ligand>
</feature>
<dbReference type="AlphaFoldDB" id="A0A386HMW1"/>
<dbReference type="InterPro" id="IPR029028">
    <property type="entry name" value="Alpha/beta_knot_MTases"/>
</dbReference>
<evidence type="ECO:0000256" key="2">
    <source>
        <dbReference type="ARBA" id="ARBA00022679"/>
    </source>
</evidence>
<dbReference type="EMBL" id="CP032489">
    <property type="protein sequence ID" value="AYD47012.1"/>
    <property type="molecule type" value="Genomic_DNA"/>
</dbReference>
<dbReference type="KEGG" id="ark:D6B99_04920"/>
<dbReference type="InterPro" id="IPR029026">
    <property type="entry name" value="tRNA_m1G_MTases_N"/>
</dbReference>
<dbReference type="SUPFAM" id="SSF75217">
    <property type="entry name" value="alpha/beta knot"/>
    <property type="match status" value="1"/>
</dbReference>
<dbReference type="GO" id="GO:0070038">
    <property type="term" value="F:rRNA (pseudouridine-N3-)-methyltransferase activity"/>
    <property type="evidence" value="ECO:0007669"/>
    <property type="project" value="UniProtKB-UniRule"/>
</dbReference>
<gene>
    <name evidence="5" type="primary">rlmH</name>
    <name evidence="6" type="ORF">D6B99_04920</name>
</gene>
<dbReference type="Proteomes" id="UP000266118">
    <property type="component" value="Chromosome"/>
</dbReference>
<name>A0A386HMW1_9BACT</name>
<evidence type="ECO:0000313" key="6">
    <source>
        <dbReference type="EMBL" id="AYD47012.1"/>
    </source>
</evidence>
<keyword evidence="5" id="KW-0963">Cytoplasm</keyword>
<dbReference type="InterPro" id="IPR003742">
    <property type="entry name" value="RlmH-like"/>
</dbReference>
<dbReference type="PIRSF" id="PIRSF004505">
    <property type="entry name" value="MT_bac"/>
    <property type="match status" value="1"/>
</dbReference>
<sequence>MKILLYSVGKPHDSYVKQGIEEFTKRLNKYFQAEWKIIAPPKNAASLNEAELKKQEAKLILGQLNAEDFLVLLDERGKQFSSPQLANFIQQRANESTKVIVFLIGGAYGVDELVFERANFSLSLSSLVFPHMLVRLVLAEQVYRACTILRNEKYHHS</sequence>
<dbReference type="PANTHER" id="PTHR33603">
    <property type="entry name" value="METHYLTRANSFERASE"/>
    <property type="match status" value="1"/>
</dbReference>